<comment type="caution">
    <text evidence="2">The sequence shown here is derived from an EMBL/GenBank/DDBJ whole genome shotgun (WGS) entry which is preliminary data.</text>
</comment>
<dbReference type="InterPro" id="IPR011604">
    <property type="entry name" value="PDDEXK-like_dom_sf"/>
</dbReference>
<accession>A0A412W733</accession>
<reference evidence="2 3" key="1">
    <citation type="submission" date="2018-08" db="EMBL/GenBank/DDBJ databases">
        <title>A genome reference for cultivated species of the human gut microbiota.</title>
        <authorList>
            <person name="Zou Y."/>
            <person name="Xue W."/>
            <person name="Luo G."/>
        </authorList>
    </citation>
    <scope>NUCLEOTIDE SEQUENCE [LARGE SCALE GENOMIC DNA]</scope>
    <source>
        <strain evidence="2 3">AF14-6AC</strain>
    </source>
</reference>
<feature type="domain" description="PD-(D/E)XK endonuclease-like" evidence="1">
    <location>
        <begin position="649"/>
        <end position="937"/>
    </location>
</feature>
<dbReference type="EMBL" id="QRYW01000042">
    <property type="protein sequence ID" value="RGV20180.1"/>
    <property type="molecule type" value="Genomic_DNA"/>
</dbReference>
<gene>
    <name evidence="2" type="ORF">DWW24_16735</name>
</gene>
<dbReference type="InterPro" id="IPR027417">
    <property type="entry name" value="P-loop_NTPase"/>
</dbReference>
<dbReference type="Gene3D" id="3.90.320.10">
    <property type="match status" value="1"/>
</dbReference>
<dbReference type="SUPFAM" id="SSF52540">
    <property type="entry name" value="P-loop containing nucleoside triphosphate hydrolases"/>
    <property type="match status" value="1"/>
</dbReference>
<organism evidence="2 3">
    <name type="scientific">Odoribacter splanchnicus</name>
    <dbReference type="NCBI Taxonomy" id="28118"/>
    <lineage>
        <taxon>Bacteria</taxon>
        <taxon>Pseudomonadati</taxon>
        <taxon>Bacteroidota</taxon>
        <taxon>Bacteroidia</taxon>
        <taxon>Bacteroidales</taxon>
        <taxon>Odoribacteraceae</taxon>
        <taxon>Odoribacter</taxon>
    </lineage>
</organism>
<sequence length="938" mass="109374">MASFLQLLAKDIIRKYGTDFADLTIIFPNKRAGLFLAEELSRQIDRPVWMPEILTLTEYIEKHSGLKKAETLSLIIKLYKSYTAVSGSSEKFEDFYFWGNMLLADFDDIDKYLVDAKDLFSNLIALKELDLNFPYLTEEQIKAIHRFWKSFNPEKFSREQQEFLKVWDKLYATYTHFKTHLAETGICYEGMNERYFCEHIETYAHPAHILIAGFNALNLCEKKIFSFWQDSGIARFYWDYDIYYTADEHQEAGHYIRENLKLFPNELDIEHFNNFRYNGKTIEYLAVPSTIGQAKLLPALTESLREENPRQTAIVLCEEQMLIPVMHSIPEYFSKINVTMGYPARNTSVAALISMLCDLKNYARQEGDTTYYYYKPVIALLNHKLIKDLCPEEIQQITNYINQKNIVYVIEKSLHFHELTRAIFSSDQHEKIPVYLLKILNLLTRSVLKEEADPIEKEFVFTVYTQIQNLQNTFEEEGIEPENKLYMQIINKVIGNLSIPFSGEPLEGLQLMGLMETRMLDFNHLIILSANEGILPKTTLPASFIPYNLRFGFRLPTPEHQDAVFAYYFYRLLQRSRDIHILYTSGVKGMNGGEMSRFLYQIKYESGLTVVERNFQNPISTQNPKEIRIGKTPPILHILERYTRSEDQTISPSALNTYMECSLKFYFKYIAQIKEKEELAEELDHRLLGNIFHECSESLYATIPGGEITKAAIDTILANGSLIEEHIRRSYLKVYDPKISRLIDSGSNELILGVIKKYLREMFSYDKKICPFRLLAMENRFHVPVKIGIEGQEKTVFVGGFIDRIDRTDQGIRVIDYKTGADTTAFKTIASVFDPANPTRNKAAFQTMVYCLMYDHVHPSEQPLIPGIYSTKLLFGKDYDFRLKCDKELIQNFRYYQQEFSDHLRQLLEELFSPEHPFCQTDNEKKCRTCSYAGICRR</sequence>
<name>A0A412W733_9BACT</name>
<dbReference type="InterPro" id="IPR038726">
    <property type="entry name" value="PDDEXK_AddAB-type"/>
</dbReference>
<evidence type="ECO:0000313" key="3">
    <source>
        <dbReference type="Proteomes" id="UP000283426"/>
    </source>
</evidence>
<protein>
    <submittedName>
        <fullName evidence="2">PD-(D/E)XK nuclease family protein</fullName>
    </submittedName>
</protein>
<dbReference type="AlphaFoldDB" id="A0A412W733"/>
<dbReference type="Proteomes" id="UP000283426">
    <property type="component" value="Unassembled WGS sequence"/>
</dbReference>
<dbReference type="Pfam" id="PF12705">
    <property type="entry name" value="PDDEXK_1"/>
    <property type="match status" value="1"/>
</dbReference>
<evidence type="ECO:0000259" key="1">
    <source>
        <dbReference type="Pfam" id="PF12705"/>
    </source>
</evidence>
<dbReference type="RefSeq" id="WP_118108440.1">
    <property type="nucleotide sequence ID" value="NZ_QRYW01000042.1"/>
</dbReference>
<evidence type="ECO:0000313" key="2">
    <source>
        <dbReference type="EMBL" id="RGV20180.1"/>
    </source>
</evidence>
<proteinExistence type="predicted"/>